<keyword evidence="4" id="KW-1185">Reference proteome</keyword>
<sequence>MSTTSRSTKKAKKSRQQGGFYEPPTATAQILSLSTDGRRLNVATQHIHDQHLGPSQHNPEVDSSQSVDEPGYADTAIPESIEGVQGVKVVAKPRAKRYPASDEPLRAWVPFRGEYLDQVLRLEGRGHARNSSACPRCIEGSPTLRCLECAGGEMLCEACMLSAHIRLPLHRIQEWEGTFFTKTSLRQLGHCVQPAHQDGSMCLTSRPGEDGLTTITVIHTNGLHVINVRFCSCRPEERRTAFLRMSWWPATAPDPRTCGTFEVLRQFHLLNLQGNVTIYDFYRSLEIATDNTGLEEDRAQAMTLMVRQWRHILLAKRAGRGHDLTGIEGTLQGGLAVECRACPKPGVNLPSGWEDAAVEDAWLYQLMISQDANFRLKNRLRTGSHEDPWLGPGLAYCVDDVPYGEYIVQFATQEDIRTCSGFAALLNALTRNAKGLRATGVISVSCRHELFLGKGMGDMQKGERYVWANIDYILASSVKGAGVRRILDSYDVGCEHEKGFFVRAQEFPELIKLDLPRNSWVFVVPKFHVSAHKPECQGMFSPHYVPYSARFDGEHVERLWAFLNPAASSLKEMGPGARKETLDDLCSFNNWRKTVKFGEQLLRLMVEALPEAMVHKKEFEAFDAKLRRERPGEVKQWEDMVLAWEQDRRGSPSPFVIQNHDATRTDVRLRLLAEENLTTVNDTAATLETGPSAFIVLGLDIRVAQRNLALQRKETEQSDSSILRINLQKRLATLLGKIRKFVQLQAVYMPQLHDSPSPPRALTVLDVESFSTVLPSDVPSDKRLQVCGNNARLPQMEDELQYADACDALESLRHSLRMRTCYNQDKIANVTGQVPNTKARSLQQSVDQAVKNAAARYRTARQAVEQLRGPGAWQASLRPLLDSDLIRPPLFTLDEELEEGLTAYADEHSHMETRLADAYQVKWSLIRQKAEEYLAQTTAARSASVTGGIAPTAAAQDTTRSGADEGGVVHVDIDVASAGEESAGEDE</sequence>
<proteinExistence type="predicted"/>
<evidence type="ECO:0000313" key="4">
    <source>
        <dbReference type="Proteomes" id="UP000256964"/>
    </source>
</evidence>
<evidence type="ECO:0000259" key="2">
    <source>
        <dbReference type="Pfam" id="PF18803"/>
    </source>
</evidence>
<gene>
    <name evidence="3" type="ORF">OH76DRAFT_1367263</name>
</gene>
<dbReference type="InterPro" id="IPR040521">
    <property type="entry name" value="KDZ"/>
</dbReference>
<dbReference type="EMBL" id="KZ857675">
    <property type="protein sequence ID" value="RDX39693.1"/>
    <property type="molecule type" value="Genomic_DNA"/>
</dbReference>
<evidence type="ECO:0000256" key="1">
    <source>
        <dbReference type="SAM" id="MobiDB-lite"/>
    </source>
</evidence>
<dbReference type="CDD" id="cd19757">
    <property type="entry name" value="Bbox1"/>
    <property type="match status" value="1"/>
</dbReference>
<dbReference type="Pfam" id="PF18803">
    <property type="entry name" value="CxC2"/>
    <property type="match status" value="1"/>
</dbReference>
<dbReference type="STRING" id="139420.A0A371CHE1"/>
<feature type="compositionally biased region" description="Polar residues" evidence="1">
    <location>
        <begin position="53"/>
        <end position="67"/>
    </location>
</feature>
<dbReference type="Proteomes" id="UP000256964">
    <property type="component" value="Unassembled WGS sequence"/>
</dbReference>
<feature type="region of interest" description="Disordered" evidence="1">
    <location>
        <begin position="49"/>
        <end position="78"/>
    </location>
</feature>
<dbReference type="OrthoDB" id="3257768at2759"/>
<feature type="region of interest" description="Disordered" evidence="1">
    <location>
        <begin position="1"/>
        <end position="25"/>
    </location>
</feature>
<organism evidence="3 4">
    <name type="scientific">Lentinus brumalis</name>
    <dbReference type="NCBI Taxonomy" id="2498619"/>
    <lineage>
        <taxon>Eukaryota</taxon>
        <taxon>Fungi</taxon>
        <taxon>Dikarya</taxon>
        <taxon>Basidiomycota</taxon>
        <taxon>Agaricomycotina</taxon>
        <taxon>Agaricomycetes</taxon>
        <taxon>Polyporales</taxon>
        <taxon>Polyporaceae</taxon>
        <taxon>Lentinus</taxon>
    </lineage>
</organism>
<name>A0A371CHE1_9APHY</name>
<accession>A0A371CHE1</accession>
<dbReference type="AlphaFoldDB" id="A0A371CHE1"/>
<dbReference type="PANTHER" id="PTHR33096:SF1">
    <property type="entry name" value="CXC1-LIKE CYSTEINE CLUSTER ASSOCIATED WITH KDZ TRANSPOSASES DOMAIN-CONTAINING PROTEIN"/>
    <property type="match status" value="1"/>
</dbReference>
<dbReference type="Pfam" id="PF18758">
    <property type="entry name" value="KDZ"/>
    <property type="match status" value="1"/>
</dbReference>
<reference evidence="3 4" key="1">
    <citation type="journal article" date="2018" name="Biotechnol. Biofuels">
        <title>Integrative visual omics of the white-rot fungus Polyporus brumalis exposes the biotechnological potential of its oxidative enzymes for delignifying raw plant biomass.</title>
        <authorList>
            <person name="Miyauchi S."/>
            <person name="Rancon A."/>
            <person name="Drula E."/>
            <person name="Hage H."/>
            <person name="Chaduli D."/>
            <person name="Favel A."/>
            <person name="Grisel S."/>
            <person name="Henrissat B."/>
            <person name="Herpoel-Gimbert I."/>
            <person name="Ruiz-Duenas F.J."/>
            <person name="Chevret D."/>
            <person name="Hainaut M."/>
            <person name="Lin J."/>
            <person name="Wang M."/>
            <person name="Pangilinan J."/>
            <person name="Lipzen A."/>
            <person name="Lesage-Meessen L."/>
            <person name="Navarro D."/>
            <person name="Riley R."/>
            <person name="Grigoriev I.V."/>
            <person name="Zhou S."/>
            <person name="Raouche S."/>
            <person name="Rosso M.N."/>
        </authorList>
    </citation>
    <scope>NUCLEOTIDE SEQUENCE [LARGE SCALE GENOMIC DNA]</scope>
    <source>
        <strain evidence="3 4">BRFM 1820</strain>
    </source>
</reference>
<dbReference type="PANTHER" id="PTHR33096">
    <property type="entry name" value="CXC2 DOMAIN-CONTAINING PROTEIN"/>
    <property type="match status" value="1"/>
</dbReference>
<dbReference type="InterPro" id="IPR041457">
    <property type="entry name" value="CxC2_KDZ-assoc"/>
</dbReference>
<evidence type="ECO:0000313" key="3">
    <source>
        <dbReference type="EMBL" id="RDX39693.1"/>
    </source>
</evidence>
<feature type="domain" description="CxC2-like cysteine cluster KDZ transposase-associated" evidence="2">
    <location>
        <begin position="185"/>
        <end position="293"/>
    </location>
</feature>
<protein>
    <recommendedName>
        <fullName evidence="2">CxC2-like cysteine cluster KDZ transposase-associated domain-containing protein</fullName>
    </recommendedName>
</protein>